<dbReference type="AlphaFoldDB" id="A0A550C6S6"/>
<gene>
    <name evidence="2" type="ORF">BD626DRAFT_549528</name>
</gene>
<dbReference type="Proteomes" id="UP000320762">
    <property type="component" value="Unassembled WGS sequence"/>
</dbReference>
<dbReference type="EMBL" id="VDMD01000021">
    <property type="protein sequence ID" value="TRM60492.1"/>
    <property type="molecule type" value="Genomic_DNA"/>
</dbReference>
<evidence type="ECO:0008006" key="4">
    <source>
        <dbReference type="Google" id="ProtNLM"/>
    </source>
</evidence>
<dbReference type="OrthoDB" id="2339190at2759"/>
<comment type="caution">
    <text evidence="2">The sequence shown here is derived from an EMBL/GenBank/DDBJ whole genome shotgun (WGS) entry which is preliminary data.</text>
</comment>
<accession>A0A550C6S6</accession>
<proteinExistence type="predicted"/>
<dbReference type="STRING" id="97359.A0A550C6S6"/>
<evidence type="ECO:0000256" key="1">
    <source>
        <dbReference type="SAM" id="SignalP"/>
    </source>
</evidence>
<name>A0A550C6S6_9AGAR</name>
<evidence type="ECO:0000313" key="3">
    <source>
        <dbReference type="Proteomes" id="UP000320762"/>
    </source>
</evidence>
<reference evidence="2 3" key="1">
    <citation type="journal article" date="2019" name="New Phytol.">
        <title>Comparative genomics reveals unique wood-decay strategies and fruiting body development in the Schizophyllaceae.</title>
        <authorList>
            <person name="Almasi E."/>
            <person name="Sahu N."/>
            <person name="Krizsan K."/>
            <person name="Balint B."/>
            <person name="Kovacs G.M."/>
            <person name="Kiss B."/>
            <person name="Cseklye J."/>
            <person name="Drula E."/>
            <person name="Henrissat B."/>
            <person name="Nagy I."/>
            <person name="Chovatia M."/>
            <person name="Adam C."/>
            <person name="LaButti K."/>
            <person name="Lipzen A."/>
            <person name="Riley R."/>
            <person name="Grigoriev I.V."/>
            <person name="Nagy L.G."/>
        </authorList>
    </citation>
    <scope>NUCLEOTIDE SEQUENCE [LARGE SCALE GENOMIC DNA]</scope>
    <source>
        <strain evidence="2 3">NL-1724</strain>
    </source>
</reference>
<evidence type="ECO:0000313" key="2">
    <source>
        <dbReference type="EMBL" id="TRM60492.1"/>
    </source>
</evidence>
<organism evidence="2 3">
    <name type="scientific">Schizophyllum amplum</name>
    <dbReference type="NCBI Taxonomy" id="97359"/>
    <lineage>
        <taxon>Eukaryota</taxon>
        <taxon>Fungi</taxon>
        <taxon>Dikarya</taxon>
        <taxon>Basidiomycota</taxon>
        <taxon>Agaricomycotina</taxon>
        <taxon>Agaricomycetes</taxon>
        <taxon>Agaricomycetidae</taxon>
        <taxon>Agaricales</taxon>
        <taxon>Schizophyllaceae</taxon>
        <taxon>Schizophyllum</taxon>
    </lineage>
</organism>
<feature type="chain" id="PRO_5022130944" description="Ser-Thr-rich glycosyl-phosphatidyl-inositol-anchored membrane family-domain-containing protein" evidence="1">
    <location>
        <begin position="18"/>
        <end position="150"/>
    </location>
</feature>
<keyword evidence="3" id="KW-1185">Reference proteome</keyword>
<keyword evidence="1" id="KW-0732">Signal</keyword>
<sequence>MLPALFVLAFAAAAARAMPISKPHELVVWRPEITYPTQAVEWVVGTTVNVTWDTSDMPPDVTNMEGAILLGHPDERSEHLNTTHPLAGGFSLADGIVYFEVPEVEERWDYVVALLGDSGNISPTFRIFSTYDDAQVDAQIDPEADTAYEE</sequence>
<feature type="signal peptide" evidence="1">
    <location>
        <begin position="1"/>
        <end position="17"/>
    </location>
</feature>
<protein>
    <recommendedName>
        <fullName evidence="4">Ser-Thr-rich glycosyl-phosphatidyl-inositol-anchored membrane family-domain-containing protein</fullName>
    </recommendedName>
</protein>